<dbReference type="SMART" id="SM00248">
    <property type="entry name" value="ANK"/>
    <property type="match status" value="5"/>
</dbReference>
<proteinExistence type="predicted"/>
<dbReference type="PANTHER" id="PTHR24173">
    <property type="entry name" value="ANKYRIN REPEAT CONTAINING"/>
    <property type="match status" value="1"/>
</dbReference>
<organism evidence="5 6">
    <name type="scientific">Venturia effusa</name>
    <dbReference type="NCBI Taxonomy" id="50376"/>
    <lineage>
        <taxon>Eukaryota</taxon>
        <taxon>Fungi</taxon>
        <taxon>Dikarya</taxon>
        <taxon>Ascomycota</taxon>
        <taxon>Pezizomycotina</taxon>
        <taxon>Dothideomycetes</taxon>
        <taxon>Pleosporomycetidae</taxon>
        <taxon>Venturiales</taxon>
        <taxon>Venturiaceae</taxon>
        <taxon>Venturia</taxon>
    </lineage>
</organism>
<feature type="repeat" description="ANK" evidence="3">
    <location>
        <begin position="56"/>
        <end position="80"/>
    </location>
</feature>
<dbReference type="STRING" id="50376.A0A517LQV8"/>
<dbReference type="Gene3D" id="1.25.40.20">
    <property type="entry name" value="Ankyrin repeat-containing domain"/>
    <property type="match status" value="1"/>
</dbReference>
<dbReference type="PANTHER" id="PTHR24173:SF74">
    <property type="entry name" value="ANKYRIN REPEAT DOMAIN-CONTAINING PROTEIN 16"/>
    <property type="match status" value="1"/>
</dbReference>
<keyword evidence="2 3" id="KW-0040">ANK repeat</keyword>
<sequence>MPTNIEDSTAHAHHAATMIEVNTRLRRAIVSNDLSLVKRIVHNNPTILQNPDFDDKSNTSLHLAAKYGHYEIAEYLIDAGHEDEGIARNSDWDTPLMLAAEARQIDVGGMLITKFPRCVPWTNRRGMDALMISARSGALHLVELLLRSQPPADPTAHDDDGNTALHHASAAGELKALRLLLHFGASPLAQNNYSWTPIAYSATAAAEAYFKQLVAEFERQRLSDMNQQREREREKVRQRAGGVRLVTQDDAGSPIAGSQIRTRDDLSALPEPGIEWSPIERRAMTPTEGRNPAGWSFGARVRASSGD</sequence>
<keyword evidence="6" id="KW-1185">Reference proteome</keyword>
<accession>A0A517LQV8</accession>
<name>A0A517LQV8_9PEZI</name>
<dbReference type="Proteomes" id="UP000316270">
    <property type="component" value="Chromosome 19"/>
</dbReference>
<evidence type="ECO:0000256" key="2">
    <source>
        <dbReference type="ARBA" id="ARBA00023043"/>
    </source>
</evidence>
<dbReference type="EMBL" id="CP042203">
    <property type="protein sequence ID" value="QDS78030.1"/>
    <property type="molecule type" value="Genomic_DNA"/>
</dbReference>
<dbReference type="InterPro" id="IPR036770">
    <property type="entry name" value="Ankyrin_rpt-contain_sf"/>
</dbReference>
<dbReference type="SUPFAM" id="SSF48403">
    <property type="entry name" value="Ankyrin repeat"/>
    <property type="match status" value="1"/>
</dbReference>
<keyword evidence="1" id="KW-0677">Repeat</keyword>
<reference evidence="5 6" key="1">
    <citation type="submission" date="2019-07" db="EMBL/GenBank/DDBJ databases">
        <title>Finished genome of Venturia effusa.</title>
        <authorList>
            <person name="Young C.A."/>
            <person name="Cox M.P."/>
            <person name="Ganley A.R.D."/>
            <person name="David W.J."/>
        </authorList>
    </citation>
    <scope>NUCLEOTIDE SEQUENCE [LARGE SCALE GENOMIC DNA]</scope>
    <source>
        <strain evidence="6">albino</strain>
    </source>
</reference>
<protein>
    <submittedName>
        <fullName evidence="5">Uncharacterized protein</fullName>
    </submittedName>
</protein>
<dbReference type="InterPro" id="IPR002110">
    <property type="entry name" value="Ankyrin_rpt"/>
</dbReference>
<evidence type="ECO:0000256" key="1">
    <source>
        <dbReference type="ARBA" id="ARBA00022737"/>
    </source>
</evidence>
<feature type="repeat" description="ANK" evidence="3">
    <location>
        <begin position="160"/>
        <end position="192"/>
    </location>
</feature>
<evidence type="ECO:0000256" key="4">
    <source>
        <dbReference type="SAM" id="MobiDB-lite"/>
    </source>
</evidence>
<evidence type="ECO:0000313" key="5">
    <source>
        <dbReference type="EMBL" id="QDS78030.1"/>
    </source>
</evidence>
<evidence type="ECO:0000256" key="3">
    <source>
        <dbReference type="PROSITE-ProRule" id="PRU00023"/>
    </source>
</evidence>
<gene>
    <name evidence="5" type="ORF">FKW77_002982</name>
</gene>
<dbReference type="PROSITE" id="PS50297">
    <property type="entry name" value="ANK_REP_REGION"/>
    <property type="match status" value="2"/>
</dbReference>
<evidence type="ECO:0000313" key="6">
    <source>
        <dbReference type="Proteomes" id="UP000316270"/>
    </source>
</evidence>
<dbReference type="PROSITE" id="PS50088">
    <property type="entry name" value="ANK_REPEAT"/>
    <property type="match status" value="2"/>
</dbReference>
<dbReference type="Pfam" id="PF12796">
    <property type="entry name" value="Ank_2"/>
    <property type="match status" value="2"/>
</dbReference>
<dbReference type="OrthoDB" id="823504at2759"/>
<dbReference type="AlphaFoldDB" id="A0A517LQV8"/>
<feature type="region of interest" description="Disordered" evidence="4">
    <location>
        <begin position="283"/>
        <end position="307"/>
    </location>
</feature>